<dbReference type="GO" id="GO:0051707">
    <property type="term" value="P:response to other organism"/>
    <property type="evidence" value="ECO:0007669"/>
    <property type="project" value="UniProtKB-ARBA"/>
</dbReference>
<dbReference type="Gene3D" id="3.80.10.10">
    <property type="entry name" value="Ribonuclease Inhibitor"/>
    <property type="match status" value="4"/>
</dbReference>
<evidence type="ECO:0000256" key="3">
    <source>
        <dbReference type="ARBA" id="ARBA00012513"/>
    </source>
</evidence>
<evidence type="ECO:0000256" key="12">
    <source>
        <dbReference type="ARBA" id="ARBA00022741"/>
    </source>
</evidence>
<evidence type="ECO:0000256" key="10">
    <source>
        <dbReference type="ARBA" id="ARBA00022729"/>
    </source>
</evidence>
<dbReference type="Gene3D" id="1.25.40.10">
    <property type="entry name" value="Tetratricopeptide repeat domain"/>
    <property type="match status" value="1"/>
</dbReference>
<dbReference type="STRING" id="43335.A0A4U5MBN7"/>
<keyword evidence="8" id="KW-0808">Transferase</keyword>
<evidence type="ECO:0000256" key="14">
    <source>
        <dbReference type="ARBA" id="ARBA00022821"/>
    </source>
</evidence>
<comment type="subcellular location">
    <subcellularLocation>
        <location evidence="1">Cell membrane</location>
        <topology evidence="1">Single-pass type I membrane protein</topology>
    </subcellularLocation>
</comment>
<evidence type="ECO:0000259" key="26">
    <source>
        <dbReference type="Pfam" id="PF08263"/>
    </source>
</evidence>
<feature type="binding site" evidence="22">
    <location>
        <position position="822"/>
    </location>
    <ligand>
        <name>ATP</name>
        <dbReference type="ChEBI" id="CHEBI:30616"/>
    </ligand>
</feature>
<dbReference type="PROSITE" id="PS51257">
    <property type="entry name" value="PROKAR_LIPOPROTEIN"/>
    <property type="match status" value="1"/>
</dbReference>
<keyword evidence="7" id="KW-0433">Leucine-rich repeat</keyword>
<keyword evidence="6" id="KW-0597">Phosphoprotein</keyword>
<dbReference type="GO" id="GO:0005524">
    <property type="term" value="F:ATP binding"/>
    <property type="evidence" value="ECO:0007669"/>
    <property type="project" value="UniProtKB-UniRule"/>
</dbReference>
<dbReference type="InterPro" id="IPR001611">
    <property type="entry name" value="Leu-rich_rpt"/>
</dbReference>
<keyword evidence="9 24" id="KW-0812">Transmembrane</keyword>
<dbReference type="NCBIfam" id="TIGR00756">
    <property type="entry name" value="PPR"/>
    <property type="match status" value="1"/>
</dbReference>
<evidence type="ECO:0000259" key="25">
    <source>
        <dbReference type="Pfam" id="PF00069"/>
    </source>
</evidence>
<feature type="region of interest" description="Disordered" evidence="23">
    <location>
        <begin position="1187"/>
        <end position="1236"/>
    </location>
</feature>
<keyword evidence="14" id="KW-0611">Plant defense</keyword>
<keyword evidence="17 24" id="KW-0472">Membrane</keyword>
<feature type="compositionally biased region" description="Basic residues" evidence="23">
    <location>
        <begin position="1219"/>
        <end position="1228"/>
    </location>
</feature>
<name>A0A4U5MBN7_POPAL</name>
<evidence type="ECO:0000256" key="23">
    <source>
        <dbReference type="SAM" id="MobiDB-lite"/>
    </source>
</evidence>
<dbReference type="FunFam" id="3.80.10.10:FF:000275">
    <property type="entry name" value="Leucine-rich repeat receptor-like protein kinase"/>
    <property type="match status" value="1"/>
</dbReference>
<dbReference type="FunFam" id="3.80.10.10:FF:000919">
    <property type="entry name" value="Leucine-rich repeat receptor-like protein kinase PEPR1"/>
    <property type="match status" value="1"/>
</dbReference>
<dbReference type="Pfam" id="PF13855">
    <property type="entry name" value="LRR_8"/>
    <property type="match status" value="3"/>
</dbReference>
<dbReference type="SUPFAM" id="SSF56112">
    <property type="entry name" value="Protein kinase-like (PK-like)"/>
    <property type="match status" value="1"/>
</dbReference>
<dbReference type="GO" id="GO:0006952">
    <property type="term" value="P:defense response"/>
    <property type="evidence" value="ECO:0007669"/>
    <property type="project" value="UniProtKB-KW"/>
</dbReference>
<keyword evidence="15 22" id="KW-0067">ATP-binding</keyword>
<dbReference type="InterPro" id="IPR053038">
    <property type="entry name" value="RLP_Defense"/>
</dbReference>
<evidence type="ECO:0000256" key="24">
    <source>
        <dbReference type="SAM" id="Phobius"/>
    </source>
</evidence>
<dbReference type="SMART" id="SM00369">
    <property type="entry name" value="LRR_TYP"/>
    <property type="match status" value="11"/>
</dbReference>
<gene>
    <name evidence="27" type="ORF">D5086_0000311640</name>
</gene>
<dbReference type="PROSITE" id="PS00107">
    <property type="entry name" value="PROTEIN_KINASE_ATP"/>
    <property type="match status" value="1"/>
</dbReference>
<keyword evidence="10" id="KW-0732">Signal</keyword>
<evidence type="ECO:0000256" key="6">
    <source>
        <dbReference type="ARBA" id="ARBA00022553"/>
    </source>
</evidence>
<dbReference type="GO" id="GO:0009611">
    <property type="term" value="P:response to wounding"/>
    <property type="evidence" value="ECO:0007669"/>
    <property type="project" value="UniProtKB-ARBA"/>
</dbReference>
<evidence type="ECO:0000256" key="19">
    <source>
        <dbReference type="ARBA" id="ARBA00023180"/>
    </source>
</evidence>
<evidence type="ECO:0000256" key="7">
    <source>
        <dbReference type="ARBA" id="ARBA00022614"/>
    </source>
</evidence>
<dbReference type="InterPro" id="IPR000719">
    <property type="entry name" value="Prot_kinase_dom"/>
</dbReference>
<evidence type="ECO:0000256" key="17">
    <source>
        <dbReference type="ARBA" id="ARBA00023136"/>
    </source>
</evidence>
<evidence type="ECO:0000256" key="4">
    <source>
        <dbReference type="ARBA" id="ARBA00022475"/>
    </source>
</evidence>
<evidence type="ECO:0000256" key="11">
    <source>
        <dbReference type="ARBA" id="ARBA00022737"/>
    </source>
</evidence>
<dbReference type="SUPFAM" id="SSF52047">
    <property type="entry name" value="RNI-like"/>
    <property type="match status" value="2"/>
</dbReference>
<feature type="domain" description="Protein kinase" evidence="25">
    <location>
        <begin position="796"/>
        <end position="898"/>
    </location>
</feature>
<keyword evidence="4" id="KW-1003">Cell membrane</keyword>
<keyword evidence="18" id="KW-0675">Receptor</keyword>
<evidence type="ECO:0000256" key="20">
    <source>
        <dbReference type="ARBA" id="ARBA00047899"/>
    </source>
</evidence>
<sequence length="1244" mass="137004">MSLLRKWDSVPTSITSSWNSSDSTPCSWLGIGCDHRSHSVVSLNLSGLGISGPLGPEIGQLKQLKTVDLNTNYFSGDIPSQLGNCSLLEYLNLSANSFTGVIPDSFKYLQNLQTLSLFSNSLSGEIPESLFQDLALQVLYLDTNKFNGSIPRSVGNLTELLELSLDRNQLSGTIPESIGNCRKLESLSLSYNKLSGSLPEILTNLESLVELFVSHNSLEGRIPLGFCKCKNLETLDLSFNSYSGGLPPDLGNCSSLATLAIIHSNLRGAIPSSFGQLKKLSVLDLSENQLSGTIPPELSNCKSLMTLNLYTNELEGKVPSELGRLNKLEDLELFNNHLSGEIPISIWKIASLKYLLVYNNSLSGELPLEITHLKNLKNLSLYNNQFFGVIPQSLGINSSLLQLDFTDNKFTGEIPPNLCHGKELRVLNMGRNQLQGSIPSDVGGCLTLWRLILKENSLSGALPEFAENPNLYHMDISKNNITGPIPPSIGNCSGLTFIYLSMNKLTGFIPSELGNLINLLVVDLSSNQLEGSLPLQLSKCHNLGKFDVGFNSLNGSIPSSLRNWTSLSTLILKENHFIGGIPPFLSELEKLTELQLGGNFLGGEIPSWIGSLQSLQYALNLSSNGFFGELPSELGNLIKLEQLQLSNNNLTGTLAPLDKIHSLVQVDISYNHFSGPIPETLMNLLNSSPSSFWGNPDLCVSCLPSGGLTCTENRSIKPCDSQSSKRDSLSRVAVALIAIASVVAVFMLVGLVCMFILCRRCKQDLGIDHDVEIAAQEGPSSLLNKVMQATENLNDRHIIGRGTHGTVYKASLGGDKIFAVKKIVFTGHKGGNKSMVTEIQTIGKIRHRNLLKLEEFWLRKDYGLILYAYMQNGSVHDVLHGTTPPQTLEWSIRYKIAIGIAHGEEDRDCREAVRGIWRRKGWLLVSLLAGIVTCKVGEVRRMEEARSMLKEMESNGFVPDGFTYSIIFNGLLKPDDGAGRVEKAEEVLQMSSETIVNGMDDLNSNEELSAVAKIQDVFLVPLAICRDHTFSVMHITKGMKDAASFSAALEVGGVYEISGFYGMPNLLALLLLPTACCVIDEENNLHWKGAREDWRKIPYSRFDIDSFLVHRSRSIFHAIILQEEKCAGNLHVLKTDIHLKKNARKKSEALIPKTNSIVTGNTPVFKRVNTSRFKIETYTDSTKLDNKKNSQLSYKPQPIKGNEGPTLKLGVNEMTEKTKKNKDSRKKQKKEDGGQLIHYRNFTV</sequence>
<evidence type="ECO:0000256" key="15">
    <source>
        <dbReference type="ARBA" id="ARBA00022840"/>
    </source>
</evidence>
<dbReference type="Pfam" id="PF13041">
    <property type="entry name" value="PPR_2"/>
    <property type="match status" value="1"/>
</dbReference>
<evidence type="ECO:0000256" key="16">
    <source>
        <dbReference type="ARBA" id="ARBA00022989"/>
    </source>
</evidence>
<comment type="caution">
    <text evidence="27">The sequence shown here is derived from an EMBL/GenBank/DDBJ whole genome shotgun (WGS) entry which is preliminary data.</text>
</comment>
<dbReference type="Pfam" id="PF00560">
    <property type="entry name" value="LRR_1"/>
    <property type="match status" value="9"/>
</dbReference>
<dbReference type="PRINTS" id="PR00019">
    <property type="entry name" value="LEURICHRPT"/>
</dbReference>
<dbReference type="InterPro" id="IPR032675">
    <property type="entry name" value="LRR_dom_sf"/>
</dbReference>
<evidence type="ECO:0000256" key="22">
    <source>
        <dbReference type="PROSITE-ProRule" id="PRU10141"/>
    </source>
</evidence>
<comment type="similarity">
    <text evidence="2">Belongs to the RLP family.</text>
</comment>
<keyword evidence="12 22" id="KW-0547">Nucleotide-binding</keyword>
<evidence type="ECO:0000256" key="2">
    <source>
        <dbReference type="ARBA" id="ARBA00009592"/>
    </source>
</evidence>
<dbReference type="InterPro" id="IPR011009">
    <property type="entry name" value="Kinase-like_dom_sf"/>
</dbReference>
<keyword evidence="19" id="KW-0325">Glycoprotein</keyword>
<dbReference type="AlphaFoldDB" id="A0A4U5MBN7"/>
<dbReference type="Pfam" id="PF08263">
    <property type="entry name" value="LRRNT_2"/>
    <property type="match status" value="1"/>
</dbReference>
<reference evidence="27" key="1">
    <citation type="submission" date="2018-10" db="EMBL/GenBank/DDBJ databases">
        <title>Population genomic analysis revealed the cold adaptation of white poplar.</title>
        <authorList>
            <person name="Liu Y.-J."/>
        </authorList>
    </citation>
    <scope>NUCLEOTIDE SEQUENCE [LARGE SCALE GENOMIC DNA]</scope>
    <source>
        <strain evidence="27">PAL-ZL1</strain>
    </source>
</reference>
<evidence type="ECO:0000256" key="21">
    <source>
        <dbReference type="ARBA" id="ARBA00048679"/>
    </source>
</evidence>
<evidence type="ECO:0000256" key="1">
    <source>
        <dbReference type="ARBA" id="ARBA00004251"/>
    </source>
</evidence>
<dbReference type="Gene3D" id="1.10.510.10">
    <property type="entry name" value="Transferase(Phosphotransferase) domain 1"/>
    <property type="match status" value="1"/>
</dbReference>
<dbReference type="InterPro" id="IPR003591">
    <property type="entry name" value="Leu-rich_rpt_typical-subtyp"/>
</dbReference>
<dbReference type="GO" id="GO:0009753">
    <property type="term" value="P:response to jasmonic acid"/>
    <property type="evidence" value="ECO:0007669"/>
    <property type="project" value="UniProtKB-ARBA"/>
</dbReference>
<dbReference type="PANTHER" id="PTHR48064:SF6">
    <property type="entry name" value="RECEPTOR-LIKE PROTEIN KINASE 2"/>
    <property type="match status" value="1"/>
</dbReference>
<dbReference type="Pfam" id="PF00069">
    <property type="entry name" value="Pkinase"/>
    <property type="match status" value="1"/>
</dbReference>
<accession>A0A4U5MBN7</accession>
<keyword evidence="13 27" id="KW-0418">Kinase</keyword>
<keyword evidence="5" id="KW-0723">Serine/threonine-protein kinase</keyword>
<dbReference type="GO" id="GO:0004674">
    <property type="term" value="F:protein serine/threonine kinase activity"/>
    <property type="evidence" value="ECO:0007669"/>
    <property type="project" value="UniProtKB-KW"/>
</dbReference>
<proteinExistence type="inferred from homology"/>
<keyword evidence="11" id="KW-0677">Repeat</keyword>
<organism evidence="27">
    <name type="scientific">Populus alba</name>
    <name type="common">White poplar</name>
    <dbReference type="NCBI Taxonomy" id="43335"/>
    <lineage>
        <taxon>Eukaryota</taxon>
        <taxon>Viridiplantae</taxon>
        <taxon>Streptophyta</taxon>
        <taxon>Embryophyta</taxon>
        <taxon>Tracheophyta</taxon>
        <taxon>Spermatophyta</taxon>
        <taxon>Magnoliopsida</taxon>
        <taxon>eudicotyledons</taxon>
        <taxon>Gunneridae</taxon>
        <taxon>Pentapetalae</taxon>
        <taxon>rosids</taxon>
        <taxon>fabids</taxon>
        <taxon>Malpighiales</taxon>
        <taxon>Salicaceae</taxon>
        <taxon>Saliceae</taxon>
        <taxon>Populus</taxon>
    </lineage>
</organism>
<dbReference type="PANTHER" id="PTHR48064">
    <property type="entry name" value="OS01G0750400 PROTEIN"/>
    <property type="match status" value="1"/>
</dbReference>
<feature type="domain" description="Leucine-rich repeat-containing N-terminal plant-type" evidence="26">
    <location>
        <begin position="11"/>
        <end position="34"/>
    </location>
</feature>
<evidence type="ECO:0000256" key="18">
    <source>
        <dbReference type="ARBA" id="ARBA00023170"/>
    </source>
</evidence>
<dbReference type="InterPro" id="IPR002885">
    <property type="entry name" value="PPR_rpt"/>
</dbReference>
<keyword evidence="16 24" id="KW-1133">Transmembrane helix</keyword>
<comment type="catalytic activity">
    <reaction evidence="21">
        <text>L-seryl-[protein] + ATP = O-phospho-L-seryl-[protein] + ADP + H(+)</text>
        <dbReference type="Rhea" id="RHEA:17989"/>
        <dbReference type="Rhea" id="RHEA-COMP:9863"/>
        <dbReference type="Rhea" id="RHEA-COMP:11604"/>
        <dbReference type="ChEBI" id="CHEBI:15378"/>
        <dbReference type="ChEBI" id="CHEBI:29999"/>
        <dbReference type="ChEBI" id="CHEBI:30616"/>
        <dbReference type="ChEBI" id="CHEBI:83421"/>
        <dbReference type="ChEBI" id="CHEBI:456216"/>
        <dbReference type="EC" id="2.7.11.1"/>
    </reaction>
</comment>
<protein>
    <recommendedName>
        <fullName evidence="3">non-specific serine/threonine protein kinase</fullName>
        <ecNumber evidence="3">2.7.11.1</ecNumber>
    </recommendedName>
</protein>
<dbReference type="InterPro" id="IPR017441">
    <property type="entry name" value="Protein_kinase_ATP_BS"/>
</dbReference>
<dbReference type="InterPro" id="IPR013210">
    <property type="entry name" value="LRR_N_plant-typ"/>
</dbReference>
<feature type="transmembrane region" description="Helical" evidence="24">
    <location>
        <begin position="732"/>
        <end position="757"/>
    </location>
</feature>
<evidence type="ECO:0000313" key="27">
    <source>
        <dbReference type="EMBL" id="TKR66474.1"/>
    </source>
</evidence>
<dbReference type="EC" id="2.7.11.1" evidence="3"/>
<dbReference type="FunFam" id="3.80.10.10:FF:001626">
    <property type="entry name" value="CLL4B clavata1-like receptor S/T protein kinase protein"/>
    <property type="match status" value="1"/>
</dbReference>
<comment type="catalytic activity">
    <reaction evidence="20">
        <text>L-threonyl-[protein] + ATP = O-phospho-L-threonyl-[protein] + ADP + H(+)</text>
        <dbReference type="Rhea" id="RHEA:46608"/>
        <dbReference type="Rhea" id="RHEA-COMP:11060"/>
        <dbReference type="Rhea" id="RHEA-COMP:11605"/>
        <dbReference type="ChEBI" id="CHEBI:15378"/>
        <dbReference type="ChEBI" id="CHEBI:30013"/>
        <dbReference type="ChEBI" id="CHEBI:30616"/>
        <dbReference type="ChEBI" id="CHEBI:61977"/>
        <dbReference type="ChEBI" id="CHEBI:456216"/>
        <dbReference type="EC" id="2.7.11.1"/>
    </reaction>
</comment>
<evidence type="ECO:0000256" key="13">
    <source>
        <dbReference type="ARBA" id="ARBA00022777"/>
    </source>
</evidence>
<evidence type="ECO:0000256" key="8">
    <source>
        <dbReference type="ARBA" id="ARBA00022679"/>
    </source>
</evidence>
<evidence type="ECO:0000256" key="5">
    <source>
        <dbReference type="ARBA" id="ARBA00022527"/>
    </source>
</evidence>
<dbReference type="GO" id="GO:0005886">
    <property type="term" value="C:plasma membrane"/>
    <property type="evidence" value="ECO:0007669"/>
    <property type="project" value="UniProtKB-SubCell"/>
</dbReference>
<dbReference type="FunFam" id="3.30.200.20:FF:000260">
    <property type="entry name" value="LRR receptor-like serine/threonine-protein kinase RPK2"/>
    <property type="match status" value="1"/>
</dbReference>
<dbReference type="InterPro" id="IPR011990">
    <property type="entry name" value="TPR-like_helical_dom_sf"/>
</dbReference>
<evidence type="ECO:0000256" key="9">
    <source>
        <dbReference type="ARBA" id="ARBA00022692"/>
    </source>
</evidence>
<dbReference type="EMBL" id="RCHU01001203">
    <property type="protein sequence ID" value="TKR66474.1"/>
    <property type="molecule type" value="Genomic_DNA"/>
</dbReference>